<dbReference type="PROSITE" id="PS51257">
    <property type="entry name" value="PROKAR_LIPOPROTEIN"/>
    <property type="match status" value="1"/>
</dbReference>
<gene>
    <name evidence="2" type="ORF">SPM_002205</name>
</gene>
<dbReference type="Proteomes" id="UP000004057">
    <property type="component" value="Unassembled WGS sequence"/>
</dbReference>
<protein>
    <recommendedName>
        <fullName evidence="1">Glycoside hydrolase 123 catalytic domain-containing protein</fullName>
    </recommendedName>
</protein>
<feature type="domain" description="Glycoside hydrolase 123 catalytic" evidence="1">
    <location>
        <begin position="361"/>
        <end position="665"/>
    </location>
</feature>
<dbReference type="Pfam" id="PF13320">
    <property type="entry name" value="GH123_cat"/>
    <property type="match status" value="1"/>
</dbReference>
<accession>A0AAI9T3Y9</accession>
<name>A0AAI9T3Y9_SPIME</name>
<sequence>MKKISFKNMIQILLVIVLIPPFVMMVVSCSRFEGNYPGGGSGGRYDNQFNFQYGCGNNKNPQSDDNSYFHTFFGDSKFTYSAYNEDENGNPFFYGNRKDLLKCTNDRPRLTAWRNQHLNTQLILLNKEDITKYHDLQISIVNDNKDAAIISDIVFLTYIKAFPNAASSDRYIYPGVQYMPDALGENTLSELTYDVQPLWVSLFIGPQAKLGIQNFTIKLSFHFNSQVKTSIERKFSVEVKNYLLKTDDSNKPMHERFGFSATSFPSNGMKYIDTGDNLRQKRANVKELDDKIGPFDNNLPSYLSPKMRPYLLAHLEALKKSNTFYLYGPGWNYQLIQWAGKLNKSSEGWSDEEYENYIKSSDLNAVFNDPDWEWEFDFNAFDEYLKVVAKLGFTEFMFSAMEPGDFTFFYLKNGAKKGPQRTFNAELVKSSNGMPGKNFDAYLKTIHSKFIKALSNHWNSIRNKPEYLTPNGKQITLYESFDELADKTNELTMKNVVENDPYNVIKSSIFAGWRFRYNPFDEDDIQNIFVNKYDQMILQYREIVEKFNNINIYKLRSNILRRQTFGNATMIYTSWNNFPAAYIQSDNSEQIWGPLMAYKLGANGYVRWSYDLYRDDYYAKKEMDGQFESGDDNLVYVGNINGPRYSVRFKNYIDGIEMVHKMMMLMEIYPDKKYDLNRALNAIGFPASTTRDNKYKWYPKQFTLNDVVFEQPSLNYGKTIGEQVYELFMYVNSL</sequence>
<dbReference type="EMBL" id="AGBZ02000001">
    <property type="protein sequence ID" value="KAI92840.1"/>
    <property type="molecule type" value="Genomic_DNA"/>
</dbReference>
<proteinExistence type="predicted"/>
<reference evidence="2 3" key="1">
    <citation type="journal article" date="2012" name="J. Proteome Res.">
        <title>Application of Spiroplasma melliferum proteogenomic profiling for the discovery of virulence factors and pathogenicity mechanisms in host-associated spiroplasmas.</title>
        <authorList>
            <person name="Alexeev D."/>
            <person name="Kostrjukova E."/>
            <person name="Aliper A."/>
            <person name="Popenko A."/>
            <person name="Bazaleev N."/>
            <person name="Tyakht A."/>
            <person name="Selezneva O."/>
            <person name="Akopian T."/>
            <person name="Prichodko E."/>
            <person name="Kondratov I."/>
            <person name="Chukin M."/>
            <person name="Demina I."/>
            <person name="Galyamina M."/>
            <person name="Kamashev D."/>
            <person name="Vanyushkina A."/>
            <person name="Ladygina V."/>
            <person name="Levitskii S."/>
            <person name="Lazarev V."/>
            <person name="Govorun V."/>
        </authorList>
    </citation>
    <scope>NUCLEOTIDE SEQUENCE [LARGE SCALE GENOMIC DNA]</scope>
    <source>
        <strain evidence="2 3">KC3</strain>
    </source>
</reference>
<evidence type="ECO:0000259" key="1">
    <source>
        <dbReference type="Pfam" id="PF13320"/>
    </source>
</evidence>
<evidence type="ECO:0000313" key="2">
    <source>
        <dbReference type="EMBL" id="KAI92840.1"/>
    </source>
</evidence>
<organism evidence="2 3">
    <name type="scientific">Spiroplasma melliferum KC3</name>
    <dbReference type="NCBI Taxonomy" id="570509"/>
    <lineage>
        <taxon>Bacteria</taxon>
        <taxon>Bacillati</taxon>
        <taxon>Mycoplasmatota</taxon>
        <taxon>Mollicutes</taxon>
        <taxon>Entomoplasmatales</taxon>
        <taxon>Spiroplasmataceae</taxon>
        <taxon>Spiroplasma</taxon>
    </lineage>
</organism>
<dbReference type="RefSeq" id="WP_004027976.1">
    <property type="nucleotide sequence ID" value="NZ_AGBZ02000001.1"/>
</dbReference>
<dbReference type="InterPro" id="IPR025150">
    <property type="entry name" value="GH123_cat"/>
</dbReference>
<dbReference type="AlphaFoldDB" id="A0AAI9T3Y9"/>
<evidence type="ECO:0000313" key="3">
    <source>
        <dbReference type="Proteomes" id="UP000004057"/>
    </source>
</evidence>
<comment type="caution">
    <text evidence="2">The sequence shown here is derived from an EMBL/GenBank/DDBJ whole genome shotgun (WGS) entry which is preliminary data.</text>
</comment>